<dbReference type="EMBL" id="BTRK01000003">
    <property type="protein sequence ID" value="GMR43144.1"/>
    <property type="molecule type" value="Genomic_DNA"/>
</dbReference>
<accession>A0AAN5CGI8</accession>
<sequence length="117" mass="13079">TSLYLFNDMLIFTVLLNMLEHSPSTLRIPISAFSLVAMEAVKDVSKSSFGKIRDVYRMAFCSTALCILLAVGVWFREVLDEDSFSVFMNDLVKDMKTGKSLEVSPDPSETEKRAGTN</sequence>
<organism evidence="1 2">
    <name type="scientific">Pristionchus mayeri</name>
    <dbReference type="NCBI Taxonomy" id="1317129"/>
    <lineage>
        <taxon>Eukaryota</taxon>
        <taxon>Metazoa</taxon>
        <taxon>Ecdysozoa</taxon>
        <taxon>Nematoda</taxon>
        <taxon>Chromadorea</taxon>
        <taxon>Rhabditida</taxon>
        <taxon>Rhabditina</taxon>
        <taxon>Diplogasteromorpha</taxon>
        <taxon>Diplogasteroidea</taxon>
        <taxon>Neodiplogasteridae</taxon>
        <taxon>Pristionchus</taxon>
    </lineage>
</organism>
<dbReference type="Proteomes" id="UP001328107">
    <property type="component" value="Unassembled WGS sequence"/>
</dbReference>
<proteinExistence type="predicted"/>
<evidence type="ECO:0000313" key="1">
    <source>
        <dbReference type="EMBL" id="GMR43144.1"/>
    </source>
</evidence>
<protein>
    <submittedName>
        <fullName evidence="1">Uncharacterized protein</fullName>
    </submittedName>
</protein>
<comment type="caution">
    <text evidence="1">The sequence shown here is derived from an EMBL/GenBank/DDBJ whole genome shotgun (WGS) entry which is preliminary data.</text>
</comment>
<dbReference type="AlphaFoldDB" id="A0AAN5CGI8"/>
<feature type="non-terminal residue" evidence="1">
    <location>
        <position position="1"/>
    </location>
</feature>
<gene>
    <name evidence="1" type="ORF">PMAYCL1PPCAC_13339</name>
</gene>
<evidence type="ECO:0000313" key="2">
    <source>
        <dbReference type="Proteomes" id="UP001328107"/>
    </source>
</evidence>
<name>A0AAN5CGI8_9BILA</name>
<reference evidence="2" key="1">
    <citation type="submission" date="2022-10" db="EMBL/GenBank/DDBJ databases">
        <title>Genome assembly of Pristionchus species.</title>
        <authorList>
            <person name="Yoshida K."/>
            <person name="Sommer R.J."/>
        </authorList>
    </citation>
    <scope>NUCLEOTIDE SEQUENCE [LARGE SCALE GENOMIC DNA]</scope>
    <source>
        <strain evidence="2">RS5460</strain>
    </source>
</reference>
<keyword evidence="2" id="KW-1185">Reference proteome</keyword>